<dbReference type="GO" id="GO:0008703">
    <property type="term" value="F:5-amino-6-(5-phosphoribosylamino)uracil reductase activity"/>
    <property type="evidence" value="ECO:0007669"/>
    <property type="project" value="InterPro"/>
</dbReference>
<evidence type="ECO:0000313" key="6">
    <source>
        <dbReference type="Proteomes" id="UP000182054"/>
    </source>
</evidence>
<dbReference type="PANTHER" id="PTHR38011:SF7">
    <property type="entry name" value="2,5-DIAMINO-6-RIBOSYLAMINO-4(3H)-PYRIMIDINONE 5'-PHOSPHATE REDUCTASE"/>
    <property type="match status" value="1"/>
</dbReference>
<evidence type="ECO:0000313" key="5">
    <source>
        <dbReference type="EMBL" id="SFA49276.1"/>
    </source>
</evidence>
<dbReference type="EMBL" id="FOJN01000005">
    <property type="protein sequence ID" value="SFA49276.1"/>
    <property type="molecule type" value="Genomic_DNA"/>
</dbReference>
<keyword evidence="3" id="KW-0560">Oxidoreductase</keyword>
<dbReference type="PANTHER" id="PTHR38011">
    <property type="entry name" value="DIHYDROFOLATE REDUCTASE FAMILY PROTEIN (AFU_ORTHOLOGUE AFUA_8G06820)"/>
    <property type="match status" value="1"/>
</dbReference>
<accession>A0A1I0TE62</accession>
<dbReference type="RefSeq" id="WP_082894961.1">
    <property type="nucleotide sequence ID" value="NZ_CP135915.1"/>
</dbReference>
<dbReference type="OrthoDB" id="5243299at2"/>
<dbReference type="InterPro" id="IPR050765">
    <property type="entry name" value="Riboflavin_Biosynth_HTPR"/>
</dbReference>
<evidence type="ECO:0000256" key="3">
    <source>
        <dbReference type="ARBA" id="ARBA00023002"/>
    </source>
</evidence>
<dbReference type="InterPro" id="IPR002734">
    <property type="entry name" value="RibDG_C"/>
</dbReference>
<evidence type="ECO:0000259" key="4">
    <source>
        <dbReference type="Pfam" id="PF01872"/>
    </source>
</evidence>
<dbReference type="Proteomes" id="UP000182054">
    <property type="component" value="Unassembled WGS sequence"/>
</dbReference>
<comment type="pathway">
    <text evidence="1">Cofactor biosynthesis; riboflavin biosynthesis.</text>
</comment>
<name>A0A1I0TE62_9NOCA</name>
<dbReference type="NCBIfam" id="NF010664">
    <property type="entry name" value="PRK14059.1-2"/>
    <property type="match status" value="1"/>
</dbReference>
<evidence type="ECO:0000256" key="2">
    <source>
        <dbReference type="ARBA" id="ARBA00022857"/>
    </source>
</evidence>
<evidence type="ECO:0000256" key="1">
    <source>
        <dbReference type="ARBA" id="ARBA00005104"/>
    </source>
</evidence>
<dbReference type="GeneID" id="85485615"/>
<dbReference type="Gene3D" id="3.40.430.10">
    <property type="entry name" value="Dihydrofolate Reductase, subunit A"/>
    <property type="match status" value="1"/>
</dbReference>
<dbReference type="AlphaFoldDB" id="A0A1I0TE62"/>
<protein>
    <submittedName>
        <fullName evidence="5">5-amino-6-(5-phosphoribosylamino)uracil reductase</fullName>
    </submittedName>
</protein>
<sequence length="252" mass="26499">MPFVQRIDNGTYLTVTDDDLVQLYAYPAELDRVRIRVNFVSSIDGAVSVDGRSGGLGTDADHAVFTTLRDLADAVLVGASTVSAEDYGGVKVSDRARTARRDRGQAEVPPVVIVSGSASVEPGWSVITDTEVPPVVVVSAAADADRVRALRDAGARVEQLDGDVTGDGVVAVLDRLGLRRVLCEGGPGLFSTLLADDVVDEVCLTTSPVVTAGDAGRIATSESATPRAMSPAHVLLDDDGTVLVRWVRDRTR</sequence>
<organism evidence="5 6">
    <name type="scientific">Rhodococcoides kroppenstedtii</name>
    <dbReference type="NCBI Taxonomy" id="293050"/>
    <lineage>
        <taxon>Bacteria</taxon>
        <taxon>Bacillati</taxon>
        <taxon>Actinomycetota</taxon>
        <taxon>Actinomycetes</taxon>
        <taxon>Mycobacteriales</taxon>
        <taxon>Nocardiaceae</taxon>
        <taxon>Rhodococcoides</taxon>
    </lineage>
</organism>
<feature type="domain" description="Bacterial bifunctional deaminase-reductase C-terminal" evidence="4">
    <location>
        <begin position="35"/>
        <end position="241"/>
    </location>
</feature>
<dbReference type="Pfam" id="PF01872">
    <property type="entry name" value="RibD_C"/>
    <property type="match status" value="1"/>
</dbReference>
<dbReference type="InterPro" id="IPR024072">
    <property type="entry name" value="DHFR-like_dom_sf"/>
</dbReference>
<dbReference type="SUPFAM" id="SSF53597">
    <property type="entry name" value="Dihydrofolate reductase-like"/>
    <property type="match status" value="1"/>
</dbReference>
<gene>
    <name evidence="5" type="ORF">SAMN05444374_105164</name>
</gene>
<reference evidence="5 6" key="1">
    <citation type="submission" date="2016-10" db="EMBL/GenBank/DDBJ databases">
        <authorList>
            <person name="de Groot N.N."/>
        </authorList>
    </citation>
    <scope>NUCLEOTIDE SEQUENCE [LARGE SCALE GENOMIC DNA]</scope>
    <source>
        <strain evidence="5 6">DSM 44908</strain>
    </source>
</reference>
<keyword evidence="2" id="KW-0521">NADP</keyword>
<proteinExistence type="predicted"/>
<dbReference type="GO" id="GO:0009231">
    <property type="term" value="P:riboflavin biosynthetic process"/>
    <property type="evidence" value="ECO:0007669"/>
    <property type="project" value="InterPro"/>
</dbReference>